<gene>
    <name evidence="1" type="ORF">DVH24_016682</name>
</gene>
<dbReference type="Proteomes" id="UP000290289">
    <property type="component" value="Chromosome 15"/>
</dbReference>
<dbReference type="PROSITE" id="PS51257">
    <property type="entry name" value="PROKAR_LIPOPROTEIN"/>
    <property type="match status" value="1"/>
</dbReference>
<evidence type="ECO:0000313" key="1">
    <source>
        <dbReference type="EMBL" id="RXH73860.1"/>
    </source>
</evidence>
<protein>
    <submittedName>
        <fullName evidence="1">Uncharacterized protein</fullName>
    </submittedName>
</protein>
<dbReference type="EMBL" id="RDQH01000341">
    <property type="protein sequence ID" value="RXH73860.1"/>
    <property type="molecule type" value="Genomic_DNA"/>
</dbReference>
<comment type="caution">
    <text evidence="1">The sequence shown here is derived from an EMBL/GenBank/DDBJ whole genome shotgun (WGS) entry which is preliminary data.</text>
</comment>
<name>A0A498HSY9_MALDO</name>
<organism evidence="1 2">
    <name type="scientific">Malus domestica</name>
    <name type="common">Apple</name>
    <name type="synonym">Pyrus malus</name>
    <dbReference type="NCBI Taxonomy" id="3750"/>
    <lineage>
        <taxon>Eukaryota</taxon>
        <taxon>Viridiplantae</taxon>
        <taxon>Streptophyta</taxon>
        <taxon>Embryophyta</taxon>
        <taxon>Tracheophyta</taxon>
        <taxon>Spermatophyta</taxon>
        <taxon>Magnoliopsida</taxon>
        <taxon>eudicotyledons</taxon>
        <taxon>Gunneridae</taxon>
        <taxon>Pentapetalae</taxon>
        <taxon>rosids</taxon>
        <taxon>fabids</taxon>
        <taxon>Rosales</taxon>
        <taxon>Rosaceae</taxon>
        <taxon>Amygdaloideae</taxon>
        <taxon>Maleae</taxon>
        <taxon>Malus</taxon>
    </lineage>
</organism>
<accession>A0A498HSY9</accession>
<dbReference type="AlphaFoldDB" id="A0A498HSY9"/>
<proteinExistence type="predicted"/>
<reference evidence="1 2" key="1">
    <citation type="submission" date="2018-10" db="EMBL/GenBank/DDBJ databases">
        <title>A high-quality apple genome assembly.</title>
        <authorList>
            <person name="Hu J."/>
        </authorList>
    </citation>
    <scope>NUCLEOTIDE SEQUENCE [LARGE SCALE GENOMIC DNA]</scope>
    <source>
        <strain evidence="2">cv. HFTH1</strain>
        <tissue evidence="1">Young leaf</tissue>
    </source>
</reference>
<keyword evidence="2" id="KW-1185">Reference proteome</keyword>
<sequence>MVSKSNKMNKAIYLLALLGLFAGVILSSCFHGIPMNLEEQLNSDSLAHGFVQIQATAARRMQDGLITLPVKFLQFFLSRSLQFRHLSALQPPHFSNSMLFWVAFTRSVSSMSDDLPL</sequence>
<evidence type="ECO:0000313" key="2">
    <source>
        <dbReference type="Proteomes" id="UP000290289"/>
    </source>
</evidence>